<dbReference type="EMBL" id="LAZR01000192">
    <property type="protein sequence ID" value="KKN82975.1"/>
    <property type="molecule type" value="Genomic_DNA"/>
</dbReference>
<dbReference type="PANTHER" id="PTHR43464">
    <property type="entry name" value="METHYLTRANSFERASE"/>
    <property type="match status" value="1"/>
</dbReference>
<dbReference type="InterPro" id="IPR041698">
    <property type="entry name" value="Methyltransf_25"/>
</dbReference>
<dbReference type="GO" id="GO:0032259">
    <property type="term" value="P:methylation"/>
    <property type="evidence" value="ECO:0007669"/>
    <property type="project" value="UniProtKB-KW"/>
</dbReference>
<accession>A0A0F9TPI8</accession>
<evidence type="ECO:0000313" key="5">
    <source>
        <dbReference type="EMBL" id="KKN82975.1"/>
    </source>
</evidence>
<dbReference type="InterPro" id="IPR029063">
    <property type="entry name" value="SAM-dependent_MTases_sf"/>
</dbReference>
<evidence type="ECO:0000256" key="1">
    <source>
        <dbReference type="ARBA" id="ARBA00022603"/>
    </source>
</evidence>
<protein>
    <recommendedName>
        <fullName evidence="4">Methyltransferase domain-containing protein</fullName>
    </recommendedName>
</protein>
<proteinExistence type="predicted"/>
<dbReference type="Gene3D" id="3.40.50.150">
    <property type="entry name" value="Vaccinia Virus protein VP39"/>
    <property type="match status" value="1"/>
</dbReference>
<reference evidence="5" key="1">
    <citation type="journal article" date="2015" name="Nature">
        <title>Complex archaea that bridge the gap between prokaryotes and eukaryotes.</title>
        <authorList>
            <person name="Spang A."/>
            <person name="Saw J.H."/>
            <person name="Jorgensen S.L."/>
            <person name="Zaremba-Niedzwiedzka K."/>
            <person name="Martijn J."/>
            <person name="Lind A.E."/>
            <person name="van Eijk R."/>
            <person name="Schleper C."/>
            <person name="Guy L."/>
            <person name="Ettema T.J."/>
        </authorList>
    </citation>
    <scope>NUCLEOTIDE SEQUENCE</scope>
</reference>
<dbReference type="PANTHER" id="PTHR43464:SF19">
    <property type="entry name" value="UBIQUINONE BIOSYNTHESIS O-METHYLTRANSFERASE, MITOCHONDRIAL"/>
    <property type="match status" value="1"/>
</dbReference>
<dbReference type="Pfam" id="PF13649">
    <property type="entry name" value="Methyltransf_25"/>
    <property type="match status" value="1"/>
</dbReference>
<sequence length="252" mass="28720">MTNSPPWYETFFDGLYGKVLASHFSEDRAQAQAELIKKLLKLRKGQRVLDCPCGVGRITIPLARMGLKMTGVDLTAAYVRQARRRAKREGLDIPFIRCDMREIDFDGEFHAVINWFTAFGYFDKAGDLATAKGAFRALKPGGKFLVDVSNKSWVLSHFVASDTSVINDVEITDTRQWNANIGRMESDWTFRKGKQIERQHVSLRLYDGAELRAVLRKAGFREIHLYGFPPLGRLSRHRRRLIAVATRPKESS</sequence>
<organism evidence="5">
    <name type="scientific">marine sediment metagenome</name>
    <dbReference type="NCBI Taxonomy" id="412755"/>
    <lineage>
        <taxon>unclassified sequences</taxon>
        <taxon>metagenomes</taxon>
        <taxon>ecological metagenomes</taxon>
    </lineage>
</organism>
<dbReference type="SUPFAM" id="SSF53335">
    <property type="entry name" value="S-adenosyl-L-methionine-dependent methyltransferases"/>
    <property type="match status" value="1"/>
</dbReference>
<comment type="caution">
    <text evidence="5">The sequence shown here is derived from an EMBL/GenBank/DDBJ whole genome shotgun (WGS) entry which is preliminary data.</text>
</comment>
<evidence type="ECO:0000256" key="3">
    <source>
        <dbReference type="ARBA" id="ARBA00022691"/>
    </source>
</evidence>
<name>A0A0F9TPI8_9ZZZZ</name>
<feature type="domain" description="Methyltransferase" evidence="4">
    <location>
        <begin position="48"/>
        <end position="142"/>
    </location>
</feature>
<gene>
    <name evidence="5" type="ORF">LCGC14_0303900</name>
</gene>
<dbReference type="Gene3D" id="2.20.25.110">
    <property type="entry name" value="S-adenosyl-L-methionine-dependent methyltransferases"/>
    <property type="match status" value="1"/>
</dbReference>
<keyword evidence="2" id="KW-0808">Transferase</keyword>
<keyword evidence="1" id="KW-0489">Methyltransferase</keyword>
<evidence type="ECO:0000259" key="4">
    <source>
        <dbReference type="Pfam" id="PF13649"/>
    </source>
</evidence>
<dbReference type="AlphaFoldDB" id="A0A0F9TPI8"/>
<dbReference type="GO" id="GO:0008168">
    <property type="term" value="F:methyltransferase activity"/>
    <property type="evidence" value="ECO:0007669"/>
    <property type="project" value="UniProtKB-KW"/>
</dbReference>
<keyword evidence="3" id="KW-0949">S-adenosyl-L-methionine</keyword>
<evidence type="ECO:0000256" key="2">
    <source>
        <dbReference type="ARBA" id="ARBA00022679"/>
    </source>
</evidence>
<dbReference type="CDD" id="cd02440">
    <property type="entry name" value="AdoMet_MTases"/>
    <property type="match status" value="1"/>
</dbReference>